<sequence length="219" mass="24371">MCGRFALTLPHEAMADLFRAVPANDLPDSPNYNICPTDSIHAVTSEDGIRRLRPLRWGFLPHWYKTLTDGPLLINARAESIARKPAFRDACRNRRCLVPASGFYEWTRDSDNNRLPWYIHARSDRPLAFAGIWQDWERGESSIASCAIVTTSANRALAGIHHRMPVILDAREWPLWLGEAGKGAAAAMNPAPDDALQFHRVHAAVNSSRAKGAELVLPA</sequence>
<dbReference type="GO" id="GO:0106300">
    <property type="term" value="P:protein-DNA covalent cross-linking repair"/>
    <property type="evidence" value="ECO:0007669"/>
    <property type="project" value="InterPro"/>
</dbReference>
<name>A0A6B0XZV7_9RHOB</name>
<evidence type="ECO:0000256" key="6">
    <source>
        <dbReference type="ARBA" id="ARBA00023125"/>
    </source>
</evidence>
<evidence type="ECO:0000256" key="2">
    <source>
        <dbReference type="ARBA" id="ARBA00022670"/>
    </source>
</evidence>
<dbReference type="SUPFAM" id="SSF143081">
    <property type="entry name" value="BB1717-like"/>
    <property type="match status" value="1"/>
</dbReference>
<reference evidence="9" key="1">
    <citation type="submission" date="2019-09" db="EMBL/GenBank/DDBJ databases">
        <title>Characterisation of the sponge microbiome using genome-centric metagenomics.</title>
        <authorList>
            <person name="Engelberts J.P."/>
            <person name="Robbins S.J."/>
            <person name="De Goeij J.M."/>
            <person name="Aranda M."/>
            <person name="Bell S.C."/>
            <person name="Webster N.S."/>
        </authorList>
    </citation>
    <scope>NUCLEOTIDE SEQUENCE</scope>
    <source>
        <strain evidence="9">SB0664_bin_43</strain>
    </source>
</reference>
<dbReference type="GO" id="GO:0003697">
    <property type="term" value="F:single-stranded DNA binding"/>
    <property type="evidence" value="ECO:0007669"/>
    <property type="project" value="InterPro"/>
</dbReference>
<evidence type="ECO:0000256" key="5">
    <source>
        <dbReference type="ARBA" id="ARBA00023124"/>
    </source>
</evidence>
<dbReference type="InterPro" id="IPR003738">
    <property type="entry name" value="SRAP"/>
</dbReference>
<dbReference type="AlphaFoldDB" id="A0A6B0XZV7"/>
<keyword evidence="2 8" id="KW-0645">Protease</keyword>
<dbReference type="GO" id="GO:0008233">
    <property type="term" value="F:peptidase activity"/>
    <property type="evidence" value="ECO:0007669"/>
    <property type="project" value="UniProtKB-KW"/>
</dbReference>
<evidence type="ECO:0000256" key="7">
    <source>
        <dbReference type="ARBA" id="ARBA00023239"/>
    </source>
</evidence>
<gene>
    <name evidence="9" type="ORF">F4Y60_09330</name>
</gene>
<dbReference type="PANTHER" id="PTHR13604:SF0">
    <property type="entry name" value="ABASIC SITE PROCESSING PROTEIN HMCES"/>
    <property type="match status" value="1"/>
</dbReference>
<dbReference type="GO" id="GO:0016829">
    <property type="term" value="F:lyase activity"/>
    <property type="evidence" value="ECO:0007669"/>
    <property type="project" value="UniProtKB-KW"/>
</dbReference>
<dbReference type="Gene3D" id="3.90.1680.10">
    <property type="entry name" value="SOS response associated peptidase-like"/>
    <property type="match status" value="1"/>
</dbReference>
<keyword evidence="5" id="KW-0190">Covalent protein-DNA linkage</keyword>
<keyword evidence="7" id="KW-0456">Lyase</keyword>
<evidence type="ECO:0000256" key="1">
    <source>
        <dbReference type="ARBA" id="ARBA00008136"/>
    </source>
</evidence>
<evidence type="ECO:0000256" key="4">
    <source>
        <dbReference type="ARBA" id="ARBA00022801"/>
    </source>
</evidence>
<evidence type="ECO:0000256" key="8">
    <source>
        <dbReference type="RuleBase" id="RU364100"/>
    </source>
</evidence>
<comment type="caution">
    <text evidence="9">The sequence shown here is derived from an EMBL/GenBank/DDBJ whole genome shotgun (WGS) entry which is preliminary data.</text>
</comment>
<accession>A0A6B0XZV7</accession>
<evidence type="ECO:0000256" key="3">
    <source>
        <dbReference type="ARBA" id="ARBA00022763"/>
    </source>
</evidence>
<dbReference type="Pfam" id="PF02586">
    <property type="entry name" value="SRAP"/>
    <property type="match status" value="1"/>
</dbReference>
<keyword evidence="6" id="KW-0238">DNA-binding</keyword>
<keyword evidence="4 8" id="KW-0378">Hydrolase</keyword>
<keyword evidence="3" id="KW-0227">DNA damage</keyword>
<organism evidence="9">
    <name type="scientific">Boseongicola sp. SB0664_bin_43</name>
    <dbReference type="NCBI Taxonomy" id="2604844"/>
    <lineage>
        <taxon>Bacteria</taxon>
        <taxon>Pseudomonadati</taxon>
        <taxon>Pseudomonadota</taxon>
        <taxon>Alphaproteobacteria</taxon>
        <taxon>Rhodobacterales</taxon>
        <taxon>Paracoccaceae</taxon>
        <taxon>Boseongicola</taxon>
    </lineage>
</organism>
<comment type="similarity">
    <text evidence="1 8">Belongs to the SOS response-associated peptidase family.</text>
</comment>
<dbReference type="InterPro" id="IPR036590">
    <property type="entry name" value="SRAP-like"/>
</dbReference>
<dbReference type="GO" id="GO:0006508">
    <property type="term" value="P:proteolysis"/>
    <property type="evidence" value="ECO:0007669"/>
    <property type="project" value="UniProtKB-KW"/>
</dbReference>
<protein>
    <recommendedName>
        <fullName evidence="8">Abasic site processing protein</fullName>
        <ecNumber evidence="8">3.4.-.-</ecNumber>
    </recommendedName>
</protein>
<dbReference type="PANTHER" id="PTHR13604">
    <property type="entry name" value="DC12-RELATED"/>
    <property type="match status" value="1"/>
</dbReference>
<dbReference type="EMBL" id="VXRY01000370">
    <property type="protein sequence ID" value="MXY34274.1"/>
    <property type="molecule type" value="Genomic_DNA"/>
</dbReference>
<dbReference type="EC" id="3.4.-.-" evidence="8"/>
<proteinExistence type="inferred from homology"/>
<evidence type="ECO:0000313" key="9">
    <source>
        <dbReference type="EMBL" id="MXY34274.1"/>
    </source>
</evidence>